<keyword evidence="2" id="KW-1185">Reference proteome</keyword>
<dbReference type="PANTHER" id="PTHR37265">
    <property type="entry name" value="OS01G0195300 PROTEIN"/>
    <property type="match status" value="1"/>
</dbReference>
<sequence>MEASSKFPPEFVITGDTTWKNAPDLMSVPGEELLLEIPIGEERIEKFMQELYKEITTTASANKPSPAVADYPTESSFLWNGWESESCGAAVSDSASTVMAGVEFAGKMISAPDNGGRYGCKCRSNEGLVVGKREEGTMNGCDACGVGHGRKVDGGDDDDEEWFARVLSWGPADLVPGFWNDVHYGGSSNSS</sequence>
<protein>
    <submittedName>
        <fullName evidence="1">Uncharacterized protein</fullName>
    </submittedName>
</protein>
<accession>A0AAW1YAT5</accession>
<name>A0AAW1YAT5_RUBAR</name>
<dbReference type="Proteomes" id="UP001457282">
    <property type="component" value="Unassembled WGS sequence"/>
</dbReference>
<reference evidence="1 2" key="1">
    <citation type="journal article" date="2023" name="G3 (Bethesda)">
        <title>A chromosome-length genome assembly and annotation of blackberry (Rubus argutus, cv. 'Hillquist').</title>
        <authorList>
            <person name="Bruna T."/>
            <person name="Aryal R."/>
            <person name="Dudchenko O."/>
            <person name="Sargent D.J."/>
            <person name="Mead D."/>
            <person name="Buti M."/>
            <person name="Cavallini A."/>
            <person name="Hytonen T."/>
            <person name="Andres J."/>
            <person name="Pham M."/>
            <person name="Weisz D."/>
            <person name="Mascagni F."/>
            <person name="Usai G."/>
            <person name="Natali L."/>
            <person name="Bassil N."/>
            <person name="Fernandez G.E."/>
            <person name="Lomsadze A."/>
            <person name="Armour M."/>
            <person name="Olukolu B."/>
            <person name="Poorten T."/>
            <person name="Britton C."/>
            <person name="Davik J."/>
            <person name="Ashrafi H."/>
            <person name="Aiden E.L."/>
            <person name="Borodovsky M."/>
            <person name="Worthington M."/>
        </authorList>
    </citation>
    <scope>NUCLEOTIDE SEQUENCE [LARGE SCALE GENOMIC DNA]</scope>
    <source>
        <strain evidence="1">PI 553951</strain>
    </source>
</reference>
<evidence type="ECO:0000313" key="2">
    <source>
        <dbReference type="Proteomes" id="UP001457282"/>
    </source>
</evidence>
<dbReference type="EMBL" id="JBEDUW010000002">
    <property type="protein sequence ID" value="KAK9946276.1"/>
    <property type="molecule type" value="Genomic_DNA"/>
</dbReference>
<evidence type="ECO:0000313" key="1">
    <source>
        <dbReference type="EMBL" id="KAK9946276.1"/>
    </source>
</evidence>
<comment type="caution">
    <text evidence="1">The sequence shown here is derived from an EMBL/GenBank/DDBJ whole genome shotgun (WGS) entry which is preliminary data.</text>
</comment>
<proteinExistence type="predicted"/>
<dbReference type="AlphaFoldDB" id="A0AAW1YAT5"/>
<organism evidence="1 2">
    <name type="scientific">Rubus argutus</name>
    <name type="common">Southern blackberry</name>
    <dbReference type="NCBI Taxonomy" id="59490"/>
    <lineage>
        <taxon>Eukaryota</taxon>
        <taxon>Viridiplantae</taxon>
        <taxon>Streptophyta</taxon>
        <taxon>Embryophyta</taxon>
        <taxon>Tracheophyta</taxon>
        <taxon>Spermatophyta</taxon>
        <taxon>Magnoliopsida</taxon>
        <taxon>eudicotyledons</taxon>
        <taxon>Gunneridae</taxon>
        <taxon>Pentapetalae</taxon>
        <taxon>rosids</taxon>
        <taxon>fabids</taxon>
        <taxon>Rosales</taxon>
        <taxon>Rosaceae</taxon>
        <taxon>Rosoideae</taxon>
        <taxon>Rosoideae incertae sedis</taxon>
        <taxon>Rubus</taxon>
    </lineage>
</organism>
<gene>
    <name evidence="1" type="ORF">M0R45_011749</name>
</gene>
<dbReference type="PANTHER" id="PTHR37265:SF8">
    <property type="match status" value="1"/>
</dbReference>